<evidence type="ECO:0000256" key="5">
    <source>
        <dbReference type="ARBA" id="ARBA00022692"/>
    </source>
</evidence>
<evidence type="ECO:0000256" key="7">
    <source>
        <dbReference type="ARBA" id="ARBA00022989"/>
    </source>
</evidence>
<comment type="similarity">
    <text evidence="2 9">Belongs to the SWEET sugar transporter family.</text>
</comment>
<feature type="transmembrane region" description="Helical" evidence="9">
    <location>
        <begin position="23"/>
        <end position="43"/>
    </location>
</feature>
<comment type="caution">
    <text evidence="11">The sequence shown here is derived from an EMBL/GenBank/DDBJ whole genome shotgun (WGS) entry which is preliminary data.</text>
</comment>
<keyword evidence="5 9" id="KW-0812">Transmembrane</keyword>
<evidence type="ECO:0000256" key="4">
    <source>
        <dbReference type="ARBA" id="ARBA00022597"/>
    </source>
</evidence>
<keyword evidence="4 9" id="KW-0762">Sugar transport</keyword>
<feature type="region of interest" description="Disordered" evidence="10">
    <location>
        <begin position="212"/>
        <end position="235"/>
    </location>
</feature>
<evidence type="ECO:0000256" key="6">
    <source>
        <dbReference type="ARBA" id="ARBA00022737"/>
    </source>
</evidence>
<evidence type="ECO:0000256" key="10">
    <source>
        <dbReference type="SAM" id="MobiDB-lite"/>
    </source>
</evidence>
<keyword evidence="12" id="KW-1185">Reference proteome</keyword>
<feature type="transmembrane region" description="Helical" evidence="9">
    <location>
        <begin position="117"/>
        <end position="137"/>
    </location>
</feature>
<dbReference type="InterPro" id="IPR047664">
    <property type="entry name" value="SWEET"/>
</dbReference>
<comment type="function">
    <text evidence="9">Mediates both low-affinity uptake and efflux of sugar across the membrane.</text>
</comment>
<dbReference type="Pfam" id="PF03083">
    <property type="entry name" value="MtN3_slv"/>
    <property type="match status" value="2"/>
</dbReference>
<protein>
    <recommendedName>
        <fullName evidence="9">Bidirectional sugar transporter SWEET</fullName>
    </recommendedName>
</protein>
<evidence type="ECO:0000256" key="1">
    <source>
        <dbReference type="ARBA" id="ARBA00004127"/>
    </source>
</evidence>
<feature type="transmembrane region" description="Helical" evidence="9">
    <location>
        <begin position="172"/>
        <end position="193"/>
    </location>
</feature>
<feature type="transmembrane region" description="Helical" evidence="9">
    <location>
        <begin position="144"/>
        <end position="166"/>
    </location>
</feature>
<evidence type="ECO:0000256" key="9">
    <source>
        <dbReference type="RuleBase" id="RU910715"/>
    </source>
</evidence>
<proteinExistence type="inferred from homology"/>
<accession>A0ABR0V8E9</accession>
<dbReference type="PANTHER" id="PTHR10791:SF44">
    <property type="entry name" value="BIDIRECTIONAL SUGAR TRANSPORTER SWEET1"/>
    <property type="match status" value="1"/>
</dbReference>
<evidence type="ECO:0000313" key="12">
    <source>
        <dbReference type="Proteomes" id="UP001318860"/>
    </source>
</evidence>
<keyword evidence="6" id="KW-0677">Repeat</keyword>
<keyword evidence="7 9" id="KW-1133">Transmembrane helix</keyword>
<evidence type="ECO:0000256" key="3">
    <source>
        <dbReference type="ARBA" id="ARBA00022448"/>
    </source>
</evidence>
<dbReference type="PANTHER" id="PTHR10791">
    <property type="entry name" value="RAG1-ACTIVATING PROTEIN 1"/>
    <property type="match status" value="1"/>
</dbReference>
<feature type="compositionally biased region" description="Polar residues" evidence="10">
    <location>
        <begin position="217"/>
        <end position="235"/>
    </location>
</feature>
<dbReference type="EMBL" id="JABTTQ020001359">
    <property type="protein sequence ID" value="KAK6131492.1"/>
    <property type="molecule type" value="Genomic_DNA"/>
</dbReference>
<sequence>MNPLTLNMITFKRIVKNKSTEQFSGIPYVMTLLNCLISTWYGMPFVSPNNLLVSTVNGTGAAIQSVFVIIFLIYAPRKEKAKILGLLTIVLTIFATVVFVSLFAFHGHDRKLFCGVITTSVAIVMYGSPLTIIRLVIKTKSVEYMPFFLSLFVFLCATSWIIFGILEKDPFIAIPSGFGCVLGTVQLTLYAIYRKNKGENKRITADDESLEMEKNNGKIQQGKISNRFQSQDEQV</sequence>
<reference evidence="11 12" key="1">
    <citation type="journal article" date="2021" name="Comput. Struct. Biotechnol. J.">
        <title>De novo genome assembly of the potent medicinal plant Rehmannia glutinosa using nanopore technology.</title>
        <authorList>
            <person name="Ma L."/>
            <person name="Dong C."/>
            <person name="Song C."/>
            <person name="Wang X."/>
            <person name="Zheng X."/>
            <person name="Niu Y."/>
            <person name="Chen S."/>
            <person name="Feng W."/>
        </authorList>
    </citation>
    <scope>NUCLEOTIDE SEQUENCE [LARGE SCALE GENOMIC DNA]</scope>
    <source>
        <strain evidence="11">DH-2019</strain>
    </source>
</reference>
<gene>
    <name evidence="11" type="ORF">DH2020_034769</name>
</gene>
<comment type="subcellular location">
    <subcellularLocation>
        <location evidence="1">Endomembrane system</location>
        <topology evidence="1">Multi-pass membrane protein</topology>
    </subcellularLocation>
</comment>
<keyword evidence="3 9" id="KW-0813">Transport</keyword>
<feature type="transmembrane region" description="Helical" evidence="9">
    <location>
        <begin position="55"/>
        <end position="76"/>
    </location>
</feature>
<keyword evidence="8 9" id="KW-0472">Membrane</keyword>
<evidence type="ECO:0000313" key="11">
    <source>
        <dbReference type="EMBL" id="KAK6131492.1"/>
    </source>
</evidence>
<dbReference type="Gene3D" id="1.20.1280.290">
    <property type="match status" value="2"/>
</dbReference>
<evidence type="ECO:0000256" key="2">
    <source>
        <dbReference type="ARBA" id="ARBA00007809"/>
    </source>
</evidence>
<organism evidence="11 12">
    <name type="scientific">Rehmannia glutinosa</name>
    <name type="common">Chinese foxglove</name>
    <dbReference type="NCBI Taxonomy" id="99300"/>
    <lineage>
        <taxon>Eukaryota</taxon>
        <taxon>Viridiplantae</taxon>
        <taxon>Streptophyta</taxon>
        <taxon>Embryophyta</taxon>
        <taxon>Tracheophyta</taxon>
        <taxon>Spermatophyta</taxon>
        <taxon>Magnoliopsida</taxon>
        <taxon>eudicotyledons</taxon>
        <taxon>Gunneridae</taxon>
        <taxon>Pentapetalae</taxon>
        <taxon>asterids</taxon>
        <taxon>lamiids</taxon>
        <taxon>Lamiales</taxon>
        <taxon>Orobanchaceae</taxon>
        <taxon>Rehmannieae</taxon>
        <taxon>Rehmannia</taxon>
    </lineage>
</organism>
<name>A0ABR0V8E9_REHGL</name>
<dbReference type="InterPro" id="IPR004316">
    <property type="entry name" value="SWEET_rpt"/>
</dbReference>
<feature type="transmembrane region" description="Helical" evidence="9">
    <location>
        <begin position="83"/>
        <end position="105"/>
    </location>
</feature>
<evidence type="ECO:0000256" key="8">
    <source>
        <dbReference type="ARBA" id="ARBA00023136"/>
    </source>
</evidence>
<dbReference type="Proteomes" id="UP001318860">
    <property type="component" value="Unassembled WGS sequence"/>
</dbReference>
<comment type="caution">
    <text evidence="9">Lacks conserved residue(s) required for the propagation of feature annotation.</text>
</comment>